<keyword evidence="1" id="KW-0472">Membrane</keyword>
<dbReference type="EMBL" id="CM002924">
    <property type="protein sequence ID" value="KGN56033.1"/>
    <property type="molecule type" value="Genomic_DNA"/>
</dbReference>
<dbReference type="Proteomes" id="UP000029981">
    <property type="component" value="Chromosome 3"/>
</dbReference>
<reference evidence="2 3" key="1">
    <citation type="journal article" date="2009" name="Nat. Genet.">
        <title>The genome of the cucumber, Cucumis sativus L.</title>
        <authorList>
            <person name="Huang S."/>
            <person name="Li R."/>
            <person name="Zhang Z."/>
            <person name="Li L."/>
            <person name="Gu X."/>
            <person name="Fan W."/>
            <person name="Lucas W.J."/>
            <person name="Wang X."/>
            <person name="Xie B."/>
            <person name="Ni P."/>
            <person name="Ren Y."/>
            <person name="Zhu H."/>
            <person name="Li J."/>
            <person name="Lin K."/>
            <person name="Jin W."/>
            <person name="Fei Z."/>
            <person name="Li G."/>
            <person name="Staub J."/>
            <person name="Kilian A."/>
            <person name="van der Vossen E.A."/>
            <person name="Wu Y."/>
            <person name="Guo J."/>
            <person name="He J."/>
            <person name="Jia Z."/>
            <person name="Ren Y."/>
            <person name="Tian G."/>
            <person name="Lu Y."/>
            <person name="Ruan J."/>
            <person name="Qian W."/>
            <person name="Wang M."/>
            <person name="Huang Q."/>
            <person name="Li B."/>
            <person name="Xuan Z."/>
            <person name="Cao J."/>
            <person name="Asan"/>
            <person name="Wu Z."/>
            <person name="Zhang J."/>
            <person name="Cai Q."/>
            <person name="Bai Y."/>
            <person name="Zhao B."/>
            <person name="Han Y."/>
            <person name="Li Y."/>
            <person name="Li X."/>
            <person name="Wang S."/>
            <person name="Shi Q."/>
            <person name="Liu S."/>
            <person name="Cho W.K."/>
            <person name="Kim J.Y."/>
            <person name="Xu Y."/>
            <person name="Heller-Uszynska K."/>
            <person name="Miao H."/>
            <person name="Cheng Z."/>
            <person name="Zhang S."/>
            <person name="Wu J."/>
            <person name="Yang Y."/>
            <person name="Kang H."/>
            <person name="Li M."/>
            <person name="Liang H."/>
            <person name="Ren X."/>
            <person name="Shi Z."/>
            <person name="Wen M."/>
            <person name="Jian M."/>
            <person name="Yang H."/>
            <person name="Zhang G."/>
            <person name="Yang Z."/>
            <person name="Chen R."/>
            <person name="Liu S."/>
            <person name="Li J."/>
            <person name="Ma L."/>
            <person name="Liu H."/>
            <person name="Zhou Y."/>
            <person name="Zhao J."/>
            <person name="Fang X."/>
            <person name="Li G."/>
            <person name="Fang L."/>
            <person name="Li Y."/>
            <person name="Liu D."/>
            <person name="Zheng H."/>
            <person name="Zhang Y."/>
            <person name="Qin N."/>
            <person name="Li Z."/>
            <person name="Yang G."/>
            <person name="Yang S."/>
            <person name="Bolund L."/>
            <person name="Kristiansen K."/>
            <person name="Zheng H."/>
            <person name="Li S."/>
            <person name="Zhang X."/>
            <person name="Yang H."/>
            <person name="Wang J."/>
            <person name="Sun R."/>
            <person name="Zhang B."/>
            <person name="Jiang S."/>
            <person name="Wang J."/>
            <person name="Du Y."/>
            <person name="Li S."/>
        </authorList>
    </citation>
    <scope>NUCLEOTIDE SEQUENCE [LARGE SCALE GENOMIC DNA]</scope>
    <source>
        <strain evidence="3">cv. 9930</strain>
    </source>
</reference>
<protein>
    <submittedName>
        <fullName evidence="2">Uncharacterized protein</fullName>
    </submittedName>
</protein>
<reference evidence="2 3" key="4">
    <citation type="journal article" date="2011" name="BMC Genomics">
        <title>RNA-Seq improves annotation of protein-coding genes in the cucumber genome.</title>
        <authorList>
            <person name="Li Z."/>
            <person name="Zhang Z."/>
            <person name="Yan P."/>
            <person name="Huang S."/>
            <person name="Fei Z."/>
            <person name="Lin K."/>
        </authorList>
    </citation>
    <scope>NUCLEOTIDE SEQUENCE [LARGE SCALE GENOMIC DNA]</scope>
    <source>
        <strain evidence="3">cv. 9930</strain>
    </source>
</reference>
<feature type="transmembrane region" description="Helical" evidence="1">
    <location>
        <begin position="27"/>
        <end position="45"/>
    </location>
</feature>
<sequence length="74" mass="8556">MQNSSLPLSCLPIYISQHSQLPSELEFLLLLLLLFSLFFYLLFFFRSSFILIVALEPPNSSLCPFKFLSPLLEK</sequence>
<evidence type="ECO:0000313" key="2">
    <source>
        <dbReference type="EMBL" id="KGN56033.1"/>
    </source>
</evidence>
<keyword evidence="1" id="KW-0812">Transmembrane</keyword>
<keyword evidence="3" id="KW-1185">Reference proteome</keyword>
<dbReference type="Gramene" id="KGN56033">
    <property type="protein sequence ID" value="KGN56033"/>
    <property type="gene ID" value="Csa_3G047930"/>
</dbReference>
<evidence type="ECO:0000313" key="3">
    <source>
        <dbReference type="Proteomes" id="UP000029981"/>
    </source>
</evidence>
<gene>
    <name evidence="2" type="ORF">Csa_3G047930</name>
</gene>
<organism evidence="2 3">
    <name type="scientific">Cucumis sativus</name>
    <name type="common">Cucumber</name>
    <dbReference type="NCBI Taxonomy" id="3659"/>
    <lineage>
        <taxon>Eukaryota</taxon>
        <taxon>Viridiplantae</taxon>
        <taxon>Streptophyta</taxon>
        <taxon>Embryophyta</taxon>
        <taxon>Tracheophyta</taxon>
        <taxon>Spermatophyta</taxon>
        <taxon>Magnoliopsida</taxon>
        <taxon>eudicotyledons</taxon>
        <taxon>Gunneridae</taxon>
        <taxon>Pentapetalae</taxon>
        <taxon>rosids</taxon>
        <taxon>fabids</taxon>
        <taxon>Cucurbitales</taxon>
        <taxon>Cucurbitaceae</taxon>
        <taxon>Benincaseae</taxon>
        <taxon>Cucumis</taxon>
    </lineage>
</organism>
<proteinExistence type="predicted"/>
<reference evidence="2 3" key="3">
    <citation type="journal article" date="2010" name="BMC Genomics">
        <title>Transcriptome sequencing and comparative analysis of cucumber flowers with different sex types.</title>
        <authorList>
            <person name="Guo S."/>
            <person name="Zheng Y."/>
            <person name="Joung J.G."/>
            <person name="Liu S."/>
            <person name="Zhang Z."/>
            <person name="Crasta O.R."/>
            <person name="Sobral B.W."/>
            <person name="Xu Y."/>
            <person name="Huang S."/>
            <person name="Fei Z."/>
        </authorList>
    </citation>
    <scope>NUCLEOTIDE SEQUENCE [LARGE SCALE GENOMIC DNA]</scope>
    <source>
        <strain evidence="3">cv. 9930</strain>
    </source>
</reference>
<reference evidence="2 3" key="2">
    <citation type="journal article" date="2009" name="PLoS ONE">
        <title>An integrated genetic and cytogenetic map of the cucumber genome.</title>
        <authorList>
            <person name="Ren Y."/>
            <person name="Zhang Z."/>
            <person name="Liu J."/>
            <person name="Staub J.E."/>
            <person name="Han Y."/>
            <person name="Cheng Z."/>
            <person name="Li X."/>
            <person name="Lu J."/>
            <person name="Miao H."/>
            <person name="Kang H."/>
            <person name="Xie B."/>
            <person name="Gu X."/>
            <person name="Wang X."/>
            <person name="Du Y."/>
            <person name="Jin W."/>
            <person name="Huang S."/>
        </authorList>
    </citation>
    <scope>NUCLEOTIDE SEQUENCE [LARGE SCALE GENOMIC DNA]</scope>
    <source>
        <strain evidence="3">cv. 9930</strain>
    </source>
</reference>
<keyword evidence="1" id="KW-1133">Transmembrane helix</keyword>
<evidence type="ECO:0000256" key="1">
    <source>
        <dbReference type="SAM" id="Phobius"/>
    </source>
</evidence>
<accession>A0A0A0L2U0</accession>
<name>A0A0A0L2U0_CUCSA</name>
<dbReference type="AlphaFoldDB" id="A0A0A0L2U0"/>